<evidence type="ECO:0000313" key="1">
    <source>
        <dbReference type="EMBL" id="KAK9120415.1"/>
    </source>
</evidence>
<dbReference type="EMBL" id="JBBNAF010000008">
    <property type="protein sequence ID" value="KAK9120415.1"/>
    <property type="molecule type" value="Genomic_DNA"/>
</dbReference>
<keyword evidence="2" id="KW-1185">Reference proteome</keyword>
<name>A0AAP0NWN0_9MAGN</name>
<sequence>MLTGRMDREIKRLGKRPVLQRRGGVIWLERSREGSREADAKTELNLVGSGGFNRVVNMTTGVRCDFVYVPSSKYWAR</sequence>
<proteinExistence type="predicted"/>
<reference evidence="1 2" key="1">
    <citation type="submission" date="2024-01" db="EMBL/GenBank/DDBJ databases">
        <title>Genome assemblies of Stephania.</title>
        <authorList>
            <person name="Yang L."/>
        </authorList>
    </citation>
    <scope>NUCLEOTIDE SEQUENCE [LARGE SCALE GENOMIC DNA]</scope>
    <source>
        <strain evidence="1">YNDBR</strain>
        <tissue evidence="1">Leaf</tissue>
    </source>
</reference>
<accession>A0AAP0NWN0</accession>
<dbReference type="Proteomes" id="UP001420932">
    <property type="component" value="Unassembled WGS sequence"/>
</dbReference>
<comment type="caution">
    <text evidence="1">The sequence shown here is derived from an EMBL/GenBank/DDBJ whole genome shotgun (WGS) entry which is preliminary data.</text>
</comment>
<protein>
    <submittedName>
        <fullName evidence="1">Uncharacterized protein</fullName>
    </submittedName>
</protein>
<dbReference type="AlphaFoldDB" id="A0AAP0NWN0"/>
<organism evidence="1 2">
    <name type="scientific">Stephania yunnanensis</name>
    <dbReference type="NCBI Taxonomy" id="152371"/>
    <lineage>
        <taxon>Eukaryota</taxon>
        <taxon>Viridiplantae</taxon>
        <taxon>Streptophyta</taxon>
        <taxon>Embryophyta</taxon>
        <taxon>Tracheophyta</taxon>
        <taxon>Spermatophyta</taxon>
        <taxon>Magnoliopsida</taxon>
        <taxon>Ranunculales</taxon>
        <taxon>Menispermaceae</taxon>
        <taxon>Menispermoideae</taxon>
        <taxon>Cissampelideae</taxon>
        <taxon>Stephania</taxon>
    </lineage>
</organism>
<evidence type="ECO:0000313" key="2">
    <source>
        <dbReference type="Proteomes" id="UP001420932"/>
    </source>
</evidence>
<gene>
    <name evidence="1" type="ORF">Syun_018032</name>
</gene>